<feature type="disulfide bond" evidence="13">
    <location>
        <begin position="1111"/>
        <end position="1126"/>
    </location>
</feature>
<keyword evidence="6" id="KW-0677">Repeat</keyword>
<feature type="chain" id="PRO_5025421221" evidence="17">
    <location>
        <begin position="27"/>
        <end position="1811"/>
    </location>
</feature>
<accession>A0A6B7HKU0</accession>
<dbReference type="Pfam" id="PF00058">
    <property type="entry name" value="Ldl_recept_b"/>
    <property type="match status" value="3"/>
</dbReference>
<dbReference type="PROSITE" id="PS01187">
    <property type="entry name" value="EGF_CA"/>
    <property type="match status" value="2"/>
</dbReference>
<feature type="disulfide bond" evidence="13">
    <location>
        <begin position="1020"/>
        <end position="1038"/>
    </location>
</feature>
<feature type="transmembrane region" description="Helical" evidence="16">
    <location>
        <begin position="1688"/>
        <end position="1708"/>
    </location>
</feature>
<feature type="repeat" description="LDL-receptor class B" evidence="14">
    <location>
        <begin position="447"/>
        <end position="489"/>
    </location>
</feature>
<feature type="disulfide bond" evidence="13">
    <location>
        <begin position="1092"/>
        <end position="1104"/>
    </location>
</feature>
<name>A0A6B7HKU0_LOCMI</name>
<evidence type="ECO:0000256" key="5">
    <source>
        <dbReference type="ARBA" id="ARBA00022729"/>
    </source>
</evidence>
<feature type="disulfide bond" evidence="13">
    <location>
        <begin position="980"/>
        <end position="998"/>
    </location>
</feature>
<evidence type="ECO:0000256" key="15">
    <source>
        <dbReference type="SAM" id="MobiDB-lite"/>
    </source>
</evidence>
<feature type="signal peptide" evidence="17">
    <location>
        <begin position="1"/>
        <end position="26"/>
    </location>
</feature>
<dbReference type="SMART" id="SM00181">
    <property type="entry name" value="EGF"/>
    <property type="match status" value="11"/>
</dbReference>
<feature type="disulfide bond" evidence="13">
    <location>
        <begin position="1159"/>
        <end position="1174"/>
    </location>
</feature>
<gene>
    <name evidence="19" type="primary">VgR</name>
</gene>
<dbReference type="InterPro" id="IPR000742">
    <property type="entry name" value="EGF"/>
</dbReference>
<evidence type="ECO:0000256" key="3">
    <source>
        <dbReference type="ARBA" id="ARBA00022583"/>
    </source>
</evidence>
<dbReference type="Gene3D" id="2.10.25.10">
    <property type="entry name" value="Laminin"/>
    <property type="match status" value="4"/>
</dbReference>
<feature type="repeat" description="LDL-receptor class B" evidence="14">
    <location>
        <begin position="490"/>
        <end position="532"/>
    </location>
</feature>
<keyword evidence="2 12" id="KW-0245">EGF-like domain</keyword>
<dbReference type="GO" id="GO:0043235">
    <property type="term" value="C:receptor complex"/>
    <property type="evidence" value="ECO:0007669"/>
    <property type="project" value="TreeGrafter"/>
</dbReference>
<feature type="disulfide bond" evidence="13">
    <location>
        <begin position="955"/>
        <end position="970"/>
    </location>
</feature>
<dbReference type="SMART" id="SM00179">
    <property type="entry name" value="EGF_CA"/>
    <property type="match status" value="2"/>
</dbReference>
<proteinExistence type="evidence at transcript level"/>
<feature type="disulfide bond" evidence="13">
    <location>
        <begin position="1032"/>
        <end position="1047"/>
    </location>
</feature>
<feature type="disulfide bond" evidence="13">
    <location>
        <begin position="1052"/>
        <end position="1064"/>
    </location>
</feature>
<feature type="disulfide bond" evidence="13">
    <location>
        <begin position="47"/>
        <end position="62"/>
    </location>
</feature>
<evidence type="ECO:0000256" key="16">
    <source>
        <dbReference type="SAM" id="Phobius"/>
    </source>
</evidence>
<dbReference type="GO" id="GO:0005509">
    <property type="term" value="F:calcium ion binding"/>
    <property type="evidence" value="ECO:0007669"/>
    <property type="project" value="InterPro"/>
</dbReference>
<keyword evidence="9 12" id="KW-1015">Disulfide bond</keyword>
<dbReference type="PROSITE" id="PS01186">
    <property type="entry name" value="EGF_2"/>
    <property type="match status" value="1"/>
</dbReference>
<feature type="disulfide bond" evidence="13">
    <location>
        <begin position="992"/>
        <end position="1007"/>
    </location>
</feature>
<dbReference type="PROSITE" id="PS01209">
    <property type="entry name" value="LDLRA_1"/>
    <property type="match status" value="5"/>
</dbReference>
<evidence type="ECO:0000256" key="13">
    <source>
        <dbReference type="PROSITE-ProRule" id="PRU00124"/>
    </source>
</evidence>
<dbReference type="FunFam" id="2.10.25.10:FF:000009">
    <property type="entry name" value="Low-density lipoprotein receptor isoform 1"/>
    <property type="match status" value="1"/>
</dbReference>
<keyword evidence="11" id="KW-0325">Glycoprotein</keyword>
<evidence type="ECO:0000256" key="14">
    <source>
        <dbReference type="PROSITE-ProRule" id="PRU00461"/>
    </source>
</evidence>
<reference evidence="19" key="1">
    <citation type="submission" date="2018-04" db="EMBL/GenBank/DDBJ databases">
        <authorList>
            <person name="Yang D."/>
        </authorList>
    </citation>
    <scope>NUCLEOTIDE SEQUENCE</scope>
    <source>
        <tissue evidence="19">Ovary</tissue>
    </source>
</reference>
<dbReference type="PANTHER" id="PTHR22722:SF14">
    <property type="entry name" value="MEGALIN, ISOFORM A"/>
    <property type="match status" value="1"/>
</dbReference>
<feature type="domain" description="EGF-like" evidence="18">
    <location>
        <begin position="276"/>
        <end position="315"/>
    </location>
</feature>
<dbReference type="SMART" id="SM00135">
    <property type="entry name" value="LY"/>
    <property type="match status" value="11"/>
</dbReference>
<feature type="repeat" description="LDL-receptor class B" evidence="14">
    <location>
        <begin position="1522"/>
        <end position="1564"/>
    </location>
</feature>
<comment type="subcellular location">
    <subcellularLocation>
        <location evidence="1">Membrane</location>
        <topology evidence="1">Single-pass type I membrane protein</topology>
    </subcellularLocation>
</comment>
<dbReference type="InterPro" id="IPR051221">
    <property type="entry name" value="LDLR-related"/>
</dbReference>
<feature type="disulfide bond" evidence="13">
    <location>
        <begin position="1059"/>
        <end position="1077"/>
    </location>
</feature>
<dbReference type="InterPro" id="IPR001881">
    <property type="entry name" value="EGF-like_Ca-bd_dom"/>
</dbReference>
<dbReference type="PROSITE" id="PS00010">
    <property type="entry name" value="ASX_HYDROXYL"/>
    <property type="match status" value="1"/>
</dbReference>
<dbReference type="InterPro" id="IPR049883">
    <property type="entry name" value="NOTCH1_EGF-like"/>
</dbReference>
<dbReference type="SUPFAM" id="SSF57424">
    <property type="entry name" value="LDL receptor-like module"/>
    <property type="match status" value="13"/>
</dbReference>
<dbReference type="InterPro" id="IPR011042">
    <property type="entry name" value="6-blade_b-propeller_TolB-like"/>
</dbReference>
<dbReference type="CDD" id="cd00112">
    <property type="entry name" value="LDLa"/>
    <property type="match status" value="11"/>
</dbReference>
<dbReference type="PROSITE" id="PS51120">
    <property type="entry name" value="LDLRB"/>
    <property type="match status" value="4"/>
</dbReference>
<dbReference type="InterPro" id="IPR018097">
    <property type="entry name" value="EGF_Ca-bd_CS"/>
</dbReference>
<evidence type="ECO:0000313" key="19">
    <source>
        <dbReference type="EMBL" id="QCX35737.1"/>
    </source>
</evidence>
<dbReference type="SUPFAM" id="SSF57196">
    <property type="entry name" value="EGF/Laminin"/>
    <property type="match status" value="5"/>
</dbReference>
<keyword evidence="5 17" id="KW-0732">Signal</keyword>
<dbReference type="PROSITE" id="PS50026">
    <property type="entry name" value="EGF_3"/>
    <property type="match status" value="1"/>
</dbReference>
<evidence type="ECO:0000256" key="6">
    <source>
        <dbReference type="ARBA" id="ARBA00022737"/>
    </source>
</evidence>
<dbReference type="GO" id="GO:0005886">
    <property type="term" value="C:plasma membrane"/>
    <property type="evidence" value="ECO:0007669"/>
    <property type="project" value="TreeGrafter"/>
</dbReference>
<dbReference type="FunFam" id="2.120.10.30:FF:000241">
    <property type="entry name" value="Low-density lipoprotein receptor-related protein 6"/>
    <property type="match status" value="1"/>
</dbReference>
<dbReference type="PRINTS" id="PR00261">
    <property type="entry name" value="LDLRECEPTOR"/>
</dbReference>
<evidence type="ECO:0000256" key="8">
    <source>
        <dbReference type="ARBA" id="ARBA00023136"/>
    </source>
</evidence>
<organism evidence="19">
    <name type="scientific">Locusta migratoria</name>
    <name type="common">Migratory locust</name>
    <dbReference type="NCBI Taxonomy" id="7004"/>
    <lineage>
        <taxon>Eukaryota</taxon>
        <taxon>Metazoa</taxon>
        <taxon>Ecdysozoa</taxon>
        <taxon>Arthropoda</taxon>
        <taxon>Hexapoda</taxon>
        <taxon>Insecta</taxon>
        <taxon>Pterygota</taxon>
        <taxon>Neoptera</taxon>
        <taxon>Polyneoptera</taxon>
        <taxon>Orthoptera</taxon>
        <taxon>Caelifera</taxon>
        <taxon>Acrididea</taxon>
        <taxon>Acridomorpha</taxon>
        <taxon>Acridoidea</taxon>
        <taxon>Acrididae</taxon>
        <taxon>Oedipodinae</taxon>
        <taxon>Locusta</taxon>
    </lineage>
</organism>
<dbReference type="GO" id="GO:0006897">
    <property type="term" value="P:endocytosis"/>
    <property type="evidence" value="ECO:0007669"/>
    <property type="project" value="UniProtKB-KW"/>
</dbReference>
<feature type="disulfide bond" evidence="13">
    <location>
        <begin position="973"/>
        <end position="985"/>
    </location>
</feature>
<keyword evidence="4 16" id="KW-0812">Transmembrane</keyword>
<dbReference type="PANTHER" id="PTHR22722">
    <property type="entry name" value="LOW-DENSITY LIPOPROTEIN RECEPTOR-RELATED PROTEIN 2-RELATED"/>
    <property type="match status" value="1"/>
</dbReference>
<evidence type="ECO:0000256" key="11">
    <source>
        <dbReference type="ARBA" id="ARBA00023180"/>
    </source>
</evidence>
<dbReference type="Gene3D" id="2.120.10.30">
    <property type="entry name" value="TolB, C-terminal domain"/>
    <property type="match status" value="3"/>
</dbReference>
<dbReference type="EMBL" id="MH208453">
    <property type="protein sequence ID" value="QCX35737.1"/>
    <property type="molecule type" value="mRNA"/>
</dbReference>
<dbReference type="Gene3D" id="4.10.400.10">
    <property type="entry name" value="Low-density Lipoprotein Receptor"/>
    <property type="match status" value="13"/>
</dbReference>
<feature type="disulfide bond" evidence="13">
    <location>
        <begin position="1099"/>
        <end position="1117"/>
    </location>
</feature>
<feature type="disulfide bond" evidence="13">
    <location>
        <begin position="114"/>
        <end position="126"/>
    </location>
</feature>
<comment type="caution">
    <text evidence="12">Lacks conserved residue(s) required for the propagation of feature annotation.</text>
</comment>
<keyword evidence="10 19" id="KW-0675">Receptor</keyword>
<feature type="disulfide bond" evidence="13">
    <location>
        <begin position="35"/>
        <end position="53"/>
    </location>
</feature>
<protein>
    <submittedName>
        <fullName evidence="19">Vitellogenin receptor</fullName>
    </submittedName>
</protein>
<feature type="disulfide bond" evidence="13">
    <location>
        <begin position="75"/>
        <end position="93"/>
    </location>
</feature>
<dbReference type="SMR" id="A0A6B7HKU0"/>
<keyword evidence="3" id="KW-0254">Endocytosis</keyword>
<feature type="disulfide bond" evidence="13">
    <location>
        <begin position="121"/>
        <end position="139"/>
    </location>
</feature>
<feature type="disulfide bond" evidence="13">
    <location>
        <begin position="28"/>
        <end position="40"/>
    </location>
</feature>
<feature type="disulfide bond" evidence="13">
    <location>
        <begin position="1230"/>
        <end position="1248"/>
    </location>
</feature>
<evidence type="ECO:0000256" key="2">
    <source>
        <dbReference type="ARBA" id="ARBA00022536"/>
    </source>
</evidence>
<evidence type="ECO:0000256" key="1">
    <source>
        <dbReference type="ARBA" id="ARBA00004479"/>
    </source>
</evidence>
<sequence>MSCGPGGRTRVAAAFLLLVGVAEVLGRCPAGFWECSGGACIREARRCDRRKDCPDGADELHCDNVNCEAPLHWMCEDGRCIQTKLKCDGNNDCGDWSDEKDCNATKVSGVQMPCSEEDFPCGDGTCIPDSWVCDGLKDCQNGNDEVLGCSKKLDCGDDFLCSNHHCIPKAWECDGNDDCGDNSDEVNCKTKDVTEGCTLDKNLFGCHDKLKCVEVGEVCDGTPHCLDGSDEGPMCQKSKALCPSQGCSFKCQPTPAGPICLCPMGFNLVNEKYCADIDECKMYGICSQKCRNSHGSYECYCDEGYTLQSDNHTCTVSEGEAVLLFSTLTEVRAFFMLSQVYRLVADGLQHVAGVAYDGLYVYWTSVLDGEEAVVRSNRDGSVTDVLVSSGLSLPEDLALDLVTGNIYFTDGEESYIGVCTKTGTECTVLVNEDVRKPRGIALLTRNGTMYWSDWGEKPKIAMAGMDGSSPRPFLVGVHWPNGITIDLGNERLYWVDAKLKSIESVNLDGTDRRVILETSVKHPFSTAVLENTLYWSDWEDRQVASCHKFTGKDYKVLVRSLKNHIYGIKVYHPALHPSMENPCRDAGCSDICMLAPNNSYTCACPADKELGFDQHTCRAVLKKEVVVAVAGSRIIEVEHRLLGRQTQAVMQASTVGHVDAVVYSSVDDMLIMSDSEEKKLLSMAMTTRVIRPLLEKGIGKITSLSYDPYGNNVYWTDAELATVEAMSMNTKTVAVLVRSTGAEPPLSVVVVPDQGHMFVAFGSSSGVHVDKILMDGSGQRVHVLEEVSGPYVSLWYDSSLDRVFMVDSNTNAIISLASDGFEHHEFKRLSGSPASVVALGQDLFWTIHGQHSLYWANKFDADSKVKKTDLMTADDVYHIVLTVVRGVSLMPNRPCHQSNGGCSHLCLMRGQKQVCGCPEGTVLQGNATCLGAAACSAGEFRCQGGRRCIPSSHRCNGVSDCPSGEDEKNCAVCREHEFGCSNGQCVSPEGRCDGIVQCSDGSDERDCEVGACDADTDFECHNGGCIAKSLRCDLTDDCHDGSDEENCDKAQCGESEFRCHSGACIPDTWECDGEVNCPDSTDEHDNCTSAGCGPDEFSCGNGHCVDVQLVCDGADDCGDDSDERGCRGSAVSDESATCSGVEFSCWSRQGVCVPLDKKCDGKADCPKAEDERECACAADEFECKNGKCVSTSWLCDQKDDCGDGSDEDPSRCVRLHEVAEEMAVCKGFECDGGKCLEWEQLCDGNRDCKDGSDEGGKCGKACVAHPCEGQCRATPAGPQCYCAAGYDLGRDGTSCRDVDECRARPPVCSQVCDNAPGGFSCGCVTGFVRRRDRVSCKATGSAMEYVLVTGGGQIRKVSQSLGSVDVVYKQDLVRVTGLDVDARENAVCWSTRETEAIYCQSLKTHNTTYVEGVGNPTEVAVDWISKNIYYVNDVPAGQSKIQVCNLREVLCAVVVAAERGSRIGNIAVDPLAGFVFWTEMSTLTEKEVGSIWRADLAGGGKKAVAQSGLGSLSGLAADTVRRVVYWADASAQVVESATYDGEQRTVEFTSEVRRPKRLVLFEDELYWLQEHSGFVMRCRLFAEGRRCRAVHINVYDGDYLTVLQESRQRPGVNPCERHRCSHTCAITPRGAKCLCADGQVVGQNVRCKNEGRKVSEPQFFIPGVVGGLKTTTAAAGRPGAESEGAGSWSVVVVLVIVVAVAVSVYYIYRRQLGSLHNLDLRIRFQKTGSSGTKQPASTSKGSRASQLAEQGFVNPLDLTRGMSISDSAVAESSFPQPLKKIRAPSKVETSDSESELDFPVSGKVDKMRLLP</sequence>
<feature type="repeat" description="LDL-receptor class B" evidence="14">
    <location>
        <begin position="359"/>
        <end position="403"/>
    </location>
</feature>
<dbReference type="InterPro" id="IPR000152">
    <property type="entry name" value="EGF-type_Asp/Asn_hydroxyl_site"/>
</dbReference>
<feature type="disulfide bond" evidence="13">
    <location>
        <begin position="173"/>
        <end position="188"/>
    </location>
</feature>
<evidence type="ECO:0000256" key="7">
    <source>
        <dbReference type="ARBA" id="ARBA00022989"/>
    </source>
</evidence>
<evidence type="ECO:0000259" key="18">
    <source>
        <dbReference type="PROSITE" id="PS50026"/>
    </source>
</evidence>
<dbReference type="InterPro" id="IPR002172">
    <property type="entry name" value="LDrepeatLR_classA_rpt"/>
</dbReference>
<dbReference type="InterPro" id="IPR000033">
    <property type="entry name" value="LDLR_classB_rpt"/>
</dbReference>
<evidence type="ECO:0000256" key="10">
    <source>
        <dbReference type="ARBA" id="ARBA00023170"/>
    </source>
</evidence>
<dbReference type="SUPFAM" id="SSF63825">
    <property type="entry name" value="YWTD domain"/>
    <property type="match status" value="3"/>
</dbReference>
<evidence type="ECO:0000256" key="4">
    <source>
        <dbReference type="ARBA" id="ARBA00022692"/>
    </source>
</evidence>
<dbReference type="CDD" id="cd00054">
    <property type="entry name" value="EGF_CA"/>
    <property type="match status" value="1"/>
</dbReference>
<dbReference type="InterPro" id="IPR023415">
    <property type="entry name" value="LDLR_class-A_CS"/>
</dbReference>
<dbReference type="PROSITE" id="PS50068">
    <property type="entry name" value="LDLRA_2"/>
    <property type="match status" value="13"/>
</dbReference>
<evidence type="ECO:0000256" key="17">
    <source>
        <dbReference type="SAM" id="SignalP"/>
    </source>
</evidence>
<dbReference type="SMART" id="SM00192">
    <property type="entry name" value="LDLa"/>
    <property type="match status" value="13"/>
</dbReference>
<dbReference type="Pfam" id="PF07645">
    <property type="entry name" value="EGF_CA"/>
    <property type="match status" value="2"/>
</dbReference>
<keyword evidence="8 16" id="KW-0472">Membrane</keyword>
<keyword evidence="7 16" id="KW-1133">Transmembrane helix</keyword>
<dbReference type="InterPro" id="IPR036055">
    <property type="entry name" value="LDL_receptor-like_sf"/>
</dbReference>
<evidence type="ECO:0000256" key="9">
    <source>
        <dbReference type="ARBA" id="ARBA00023157"/>
    </source>
</evidence>
<feature type="disulfide bond" evidence="13">
    <location>
        <begin position="87"/>
        <end position="102"/>
    </location>
</feature>
<feature type="region of interest" description="Disordered" evidence="15">
    <location>
        <begin position="1768"/>
        <end position="1799"/>
    </location>
</feature>
<feature type="disulfide bond" evidence="13">
    <location>
        <begin position="161"/>
        <end position="179"/>
    </location>
</feature>
<feature type="disulfide bond" evidence="13">
    <location>
        <begin position="1176"/>
        <end position="1188"/>
    </location>
</feature>
<feature type="disulfide bond" evidence="13">
    <location>
        <begin position="1183"/>
        <end position="1201"/>
    </location>
</feature>
<dbReference type="Pfam" id="PF00057">
    <property type="entry name" value="Ldl_recept_a"/>
    <property type="match status" value="12"/>
</dbReference>
<feature type="disulfide bond" evidence="12">
    <location>
        <begin position="280"/>
        <end position="290"/>
    </location>
</feature>
<evidence type="ECO:0000256" key="12">
    <source>
        <dbReference type="PROSITE-ProRule" id="PRU00076"/>
    </source>
</evidence>